<dbReference type="Proteomes" id="UP000272942">
    <property type="component" value="Unassembled WGS sequence"/>
</dbReference>
<dbReference type="GO" id="GO:0005634">
    <property type="term" value="C:nucleus"/>
    <property type="evidence" value="ECO:0007669"/>
    <property type="project" value="TreeGrafter"/>
</dbReference>
<dbReference type="PANTHER" id="PTHR21680">
    <property type="entry name" value="COILED-COIL DOMAIN-CONTAINING PROTEIN 124"/>
    <property type="match status" value="1"/>
</dbReference>
<comment type="subcellular location">
    <subcellularLocation>
        <location evidence="1">Midbody</location>
    </subcellularLocation>
</comment>
<comment type="similarity">
    <text evidence="2">Belongs to the CCDC124 family.</text>
</comment>
<keyword evidence="6" id="KW-1185">Reference proteome</keyword>
<evidence type="ECO:0000256" key="1">
    <source>
        <dbReference type="ARBA" id="ARBA00004214"/>
    </source>
</evidence>
<evidence type="ECO:0000313" key="6">
    <source>
        <dbReference type="Proteomes" id="UP000272942"/>
    </source>
</evidence>
<dbReference type="AlphaFoldDB" id="A0A183BFH8"/>
<dbReference type="OrthoDB" id="76412at2759"/>
<dbReference type="GO" id="GO:0003713">
    <property type="term" value="F:transcription coactivator activity"/>
    <property type="evidence" value="ECO:0007669"/>
    <property type="project" value="TreeGrafter"/>
</dbReference>
<name>A0A183BFH8_9TREM</name>
<reference evidence="5 6" key="2">
    <citation type="submission" date="2018-11" db="EMBL/GenBank/DDBJ databases">
        <authorList>
            <consortium name="Pathogen Informatics"/>
        </authorList>
    </citation>
    <scope>NUCLEOTIDE SEQUENCE [LARGE SCALE GENOMIC DNA]</scope>
    <source>
        <strain evidence="5 6">Egypt</strain>
    </source>
</reference>
<dbReference type="GO" id="GO:0030496">
    <property type="term" value="C:midbody"/>
    <property type="evidence" value="ECO:0007669"/>
    <property type="project" value="UniProtKB-SubCell"/>
</dbReference>
<evidence type="ECO:0000313" key="7">
    <source>
        <dbReference type="WBParaSite" id="ECPE_0001800901-mRNA-1"/>
    </source>
</evidence>
<dbReference type="PANTHER" id="PTHR21680:SF0">
    <property type="entry name" value="COILED-COIL DOMAIN-CONTAINING PROTEIN 124"/>
    <property type="match status" value="1"/>
</dbReference>
<dbReference type="InterPro" id="IPR010422">
    <property type="entry name" value="Ccdc124/Oxs1"/>
</dbReference>
<sequence length="96" mass="11166">FRVSPSTIRFFLLINGLHEIQIHSLNCLITATEVDRHPERRLKAAYAAYEEKMMPILRAENPGLRNSQLKQMIFKMFQTAPENPKNQAHTTYNVKP</sequence>
<feature type="domain" description="Coiled-coil" evidence="4">
    <location>
        <begin position="26"/>
        <end position="87"/>
    </location>
</feature>
<evidence type="ECO:0000259" key="4">
    <source>
        <dbReference type="Pfam" id="PF06244"/>
    </source>
</evidence>
<gene>
    <name evidence="5" type="ORF">ECPE_LOCUS17964</name>
</gene>
<proteinExistence type="inferred from homology"/>
<dbReference type="WBParaSite" id="ECPE_0001800901-mRNA-1">
    <property type="protein sequence ID" value="ECPE_0001800901-mRNA-1"/>
    <property type="gene ID" value="ECPE_0001800901"/>
</dbReference>
<dbReference type="InterPro" id="IPR036910">
    <property type="entry name" value="HMG_box_dom_sf"/>
</dbReference>
<evidence type="ECO:0000313" key="5">
    <source>
        <dbReference type="EMBL" id="VDP95346.1"/>
    </source>
</evidence>
<evidence type="ECO:0000256" key="2">
    <source>
        <dbReference type="ARBA" id="ARBA00008296"/>
    </source>
</evidence>
<dbReference type="InterPro" id="IPR054414">
    <property type="entry name" value="Ccdc124/Oxs1_C"/>
</dbReference>
<dbReference type="Pfam" id="PF06244">
    <property type="entry name" value="Ccdc124"/>
    <property type="match status" value="1"/>
</dbReference>
<protein>
    <submittedName>
        <fullName evidence="7">DUF4817 domain-containing protein</fullName>
    </submittedName>
</protein>
<accession>A0A183BFH8</accession>
<evidence type="ECO:0000256" key="3">
    <source>
        <dbReference type="ARBA" id="ARBA00023054"/>
    </source>
</evidence>
<dbReference type="EMBL" id="UZAN01073246">
    <property type="protein sequence ID" value="VDP95346.1"/>
    <property type="molecule type" value="Genomic_DNA"/>
</dbReference>
<keyword evidence="3" id="KW-0175">Coiled coil</keyword>
<reference evidence="7" key="1">
    <citation type="submission" date="2016-06" db="UniProtKB">
        <authorList>
            <consortium name="WormBaseParasite"/>
        </authorList>
    </citation>
    <scope>IDENTIFICATION</scope>
</reference>
<dbReference type="SUPFAM" id="SSF47095">
    <property type="entry name" value="HMG-box"/>
    <property type="match status" value="1"/>
</dbReference>
<organism evidence="7">
    <name type="scientific">Echinostoma caproni</name>
    <dbReference type="NCBI Taxonomy" id="27848"/>
    <lineage>
        <taxon>Eukaryota</taxon>
        <taxon>Metazoa</taxon>
        <taxon>Spiralia</taxon>
        <taxon>Lophotrochozoa</taxon>
        <taxon>Platyhelminthes</taxon>
        <taxon>Trematoda</taxon>
        <taxon>Digenea</taxon>
        <taxon>Plagiorchiida</taxon>
        <taxon>Echinostomata</taxon>
        <taxon>Echinostomatoidea</taxon>
        <taxon>Echinostomatidae</taxon>
        <taxon>Echinostoma</taxon>
    </lineage>
</organism>
<dbReference type="GO" id="GO:0006366">
    <property type="term" value="P:transcription by RNA polymerase II"/>
    <property type="evidence" value="ECO:0007669"/>
    <property type="project" value="TreeGrafter"/>
</dbReference>